<reference evidence="7 8" key="1">
    <citation type="submission" date="2015-09" db="EMBL/GenBank/DDBJ databases">
        <title>Trachymyrmex zeteki WGS genome.</title>
        <authorList>
            <person name="Nygaard S."/>
            <person name="Hu H."/>
            <person name="Boomsma J."/>
            <person name="Zhang G."/>
        </authorList>
    </citation>
    <scope>NUCLEOTIDE SEQUENCE [LARGE SCALE GENOMIC DNA]</scope>
    <source>
        <strain evidence="7">Tzet28-1</strain>
        <tissue evidence="7">Whole body</tissue>
    </source>
</reference>
<keyword evidence="6" id="KW-0807">Transducer</keyword>
<dbReference type="GO" id="GO:0050909">
    <property type="term" value="P:sensory perception of taste"/>
    <property type="evidence" value="ECO:0007669"/>
    <property type="project" value="InterPro"/>
</dbReference>
<comment type="caution">
    <text evidence="6">Lacks conserved residue(s) required for the propagation of feature annotation.</text>
</comment>
<protein>
    <recommendedName>
        <fullName evidence="6">Gustatory receptor</fullName>
    </recommendedName>
</protein>
<gene>
    <name evidence="7" type="ORF">ALC60_08477</name>
</gene>
<feature type="transmembrane region" description="Helical" evidence="6">
    <location>
        <begin position="398"/>
        <end position="417"/>
    </location>
</feature>
<feature type="transmembrane region" description="Helical" evidence="6">
    <location>
        <begin position="115"/>
        <end position="138"/>
    </location>
</feature>
<keyword evidence="4 6" id="KW-1133">Transmembrane helix</keyword>
<evidence type="ECO:0000256" key="6">
    <source>
        <dbReference type="RuleBase" id="RU363108"/>
    </source>
</evidence>
<dbReference type="Proteomes" id="UP000075809">
    <property type="component" value="Unassembled WGS sequence"/>
</dbReference>
<keyword evidence="2 6" id="KW-1003">Cell membrane</keyword>
<evidence type="ECO:0000256" key="5">
    <source>
        <dbReference type="ARBA" id="ARBA00023136"/>
    </source>
</evidence>
<keyword evidence="5 6" id="KW-0472">Membrane</keyword>
<evidence type="ECO:0000313" key="7">
    <source>
        <dbReference type="EMBL" id="KYQ52392.1"/>
    </source>
</evidence>
<evidence type="ECO:0000313" key="8">
    <source>
        <dbReference type="Proteomes" id="UP000075809"/>
    </source>
</evidence>
<comment type="similarity">
    <text evidence="6">Belongs to the insect chemoreceptor superfamily. Gustatory receptor (GR) family.</text>
</comment>
<feature type="transmembrane region" description="Helical" evidence="6">
    <location>
        <begin position="302"/>
        <end position="321"/>
    </location>
</feature>
<evidence type="ECO:0000256" key="3">
    <source>
        <dbReference type="ARBA" id="ARBA00022692"/>
    </source>
</evidence>
<proteinExistence type="inferred from homology"/>
<feature type="non-terminal residue" evidence="7">
    <location>
        <position position="1"/>
    </location>
</feature>
<dbReference type="InterPro" id="IPR013604">
    <property type="entry name" value="7TM_chemorcpt"/>
</dbReference>
<organism evidence="7 8">
    <name type="scientific">Mycetomoellerius zeteki</name>
    <dbReference type="NCBI Taxonomy" id="64791"/>
    <lineage>
        <taxon>Eukaryota</taxon>
        <taxon>Metazoa</taxon>
        <taxon>Ecdysozoa</taxon>
        <taxon>Arthropoda</taxon>
        <taxon>Hexapoda</taxon>
        <taxon>Insecta</taxon>
        <taxon>Pterygota</taxon>
        <taxon>Neoptera</taxon>
        <taxon>Endopterygota</taxon>
        <taxon>Hymenoptera</taxon>
        <taxon>Apocrita</taxon>
        <taxon>Aculeata</taxon>
        <taxon>Formicoidea</taxon>
        <taxon>Formicidae</taxon>
        <taxon>Myrmicinae</taxon>
        <taxon>Mycetomoellerius</taxon>
    </lineage>
</organism>
<keyword evidence="3 6" id="KW-0812">Transmembrane</keyword>
<dbReference type="GO" id="GO:0007165">
    <property type="term" value="P:signal transduction"/>
    <property type="evidence" value="ECO:0007669"/>
    <property type="project" value="UniProtKB-KW"/>
</dbReference>
<dbReference type="Pfam" id="PF08395">
    <property type="entry name" value="7tm_7"/>
    <property type="match status" value="2"/>
</dbReference>
<dbReference type="EMBL" id="KQ982678">
    <property type="protein sequence ID" value="KYQ52392.1"/>
    <property type="molecule type" value="Genomic_DNA"/>
</dbReference>
<sequence length="473" mass="56158">KFQNCLKKFDIVDSTLLKLGTITNYDNLRKKAVLYALGWIFIVTLITYYSASLLKDKYDDNITTIIYAELKFDQINEHLRNLIKNQKYKIIQAWGNPRIYPYQRTFSKPLSNKCMTWIIIILEIKLNIYVCIMFRHLYLELRKISCDINSIFGTQTTIKMACYFIWIVIDLHELFNTILINNYVKSKIMAITLCLIYVLHHIFKFLLINYMCETVSTKANAIADLLNKLSYVTCDVEIREIISLFSLRTVYAPVRFCGIGFFQFGFKFLYKYIYGIYIKLHIYICTYRHLHLELRKISYEMNSVFGIQMTIKMICYFGWIVLDLRRILCVIFIDNYMISKIIPISVNLIWLCHNVFKFVLINYVCETVTTKANNTSELLSKLSYSTYNVEIREIISHFLLQMIYAPLKFCGIGFFQFGFKFLHKVLLIPDLKFYTSAEYHICYLLELFTTLLSIVFGIYHNEVNRYNIFSYQQ</sequence>
<comment type="function">
    <text evidence="6">Gustatory receptor which mediates acceptance or avoidance behavior, depending on its substrates.</text>
</comment>
<feature type="transmembrane region" description="Helical" evidence="6">
    <location>
        <begin position="272"/>
        <end position="290"/>
    </location>
</feature>
<keyword evidence="6" id="KW-0675">Receptor</keyword>
<feature type="transmembrane region" description="Helical" evidence="6">
    <location>
        <begin position="437"/>
        <end position="459"/>
    </location>
</feature>
<dbReference type="AlphaFoldDB" id="A0A151WWW3"/>
<dbReference type="GO" id="GO:0005886">
    <property type="term" value="C:plasma membrane"/>
    <property type="evidence" value="ECO:0007669"/>
    <property type="project" value="UniProtKB-SubCell"/>
</dbReference>
<name>A0A151WWW3_9HYME</name>
<feature type="transmembrane region" description="Helical" evidence="6">
    <location>
        <begin position="150"/>
        <end position="169"/>
    </location>
</feature>
<evidence type="ECO:0000256" key="4">
    <source>
        <dbReference type="ARBA" id="ARBA00022989"/>
    </source>
</evidence>
<keyword evidence="8" id="KW-1185">Reference proteome</keyword>
<evidence type="ECO:0000256" key="1">
    <source>
        <dbReference type="ARBA" id="ARBA00004651"/>
    </source>
</evidence>
<comment type="subcellular location">
    <subcellularLocation>
        <location evidence="1 6">Cell membrane</location>
        <topology evidence="1 6">Multi-pass membrane protein</topology>
    </subcellularLocation>
</comment>
<accession>A0A151WWW3</accession>
<evidence type="ECO:0000256" key="2">
    <source>
        <dbReference type="ARBA" id="ARBA00022475"/>
    </source>
</evidence>
<feature type="transmembrane region" description="Helical" evidence="6">
    <location>
        <begin position="189"/>
        <end position="208"/>
    </location>
</feature>
<feature type="transmembrane region" description="Helical" evidence="6">
    <location>
        <begin position="32"/>
        <end position="51"/>
    </location>
</feature>